<dbReference type="PANTHER" id="PTHR21567:SF9">
    <property type="entry name" value="CLIP-ASSOCIATING PROTEIN"/>
    <property type="match status" value="1"/>
</dbReference>
<feature type="compositionally biased region" description="Polar residues" evidence="1">
    <location>
        <begin position="582"/>
        <end position="616"/>
    </location>
</feature>
<feature type="compositionally biased region" description="Acidic residues" evidence="1">
    <location>
        <begin position="35"/>
        <end position="46"/>
    </location>
</feature>
<dbReference type="GO" id="GO:0090307">
    <property type="term" value="P:mitotic spindle assembly"/>
    <property type="evidence" value="ECO:0007669"/>
    <property type="project" value="TreeGrafter"/>
</dbReference>
<dbReference type="InterPro" id="IPR016024">
    <property type="entry name" value="ARM-type_fold"/>
</dbReference>
<dbReference type="Pfam" id="PF12348">
    <property type="entry name" value="CLASP_N"/>
    <property type="match status" value="1"/>
</dbReference>
<feature type="compositionally biased region" description="Low complexity" evidence="1">
    <location>
        <begin position="672"/>
        <end position="686"/>
    </location>
</feature>
<dbReference type="Gene3D" id="1.25.10.10">
    <property type="entry name" value="Leucine-rich Repeat Variant"/>
    <property type="match status" value="3"/>
</dbReference>
<feature type="region of interest" description="Disordered" evidence="1">
    <location>
        <begin position="787"/>
        <end position="818"/>
    </location>
</feature>
<feature type="compositionally biased region" description="Low complexity" evidence="1">
    <location>
        <begin position="77"/>
        <end position="91"/>
    </location>
</feature>
<dbReference type="SUPFAM" id="SSF48371">
    <property type="entry name" value="ARM repeat"/>
    <property type="match status" value="1"/>
</dbReference>
<dbReference type="EMBL" id="OA882221">
    <property type="protein sequence ID" value="CAD7273883.1"/>
    <property type="molecule type" value="Genomic_DNA"/>
</dbReference>
<feature type="compositionally biased region" description="Basic and acidic residues" evidence="1">
    <location>
        <begin position="156"/>
        <end position="166"/>
    </location>
</feature>
<reference evidence="3" key="1">
    <citation type="submission" date="2020-11" db="EMBL/GenBank/DDBJ databases">
        <authorList>
            <person name="Tran Van P."/>
        </authorList>
    </citation>
    <scope>NUCLEOTIDE SEQUENCE</scope>
</reference>
<dbReference type="InterPro" id="IPR034085">
    <property type="entry name" value="TOG"/>
</dbReference>
<feature type="region of interest" description="Disordered" evidence="1">
    <location>
        <begin position="1487"/>
        <end position="1532"/>
    </location>
</feature>
<dbReference type="SMART" id="SM01349">
    <property type="entry name" value="TOG"/>
    <property type="match status" value="3"/>
</dbReference>
<feature type="compositionally biased region" description="Low complexity" evidence="1">
    <location>
        <begin position="617"/>
        <end position="627"/>
    </location>
</feature>
<feature type="compositionally biased region" description="Acidic residues" evidence="1">
    <location>
        <begin position="805"/>
        <end position="815"/>
    </location>
</feature>
<dbReference type="InterPro" id="IPR024395">
    <property type="entry name" value="CLASP_N_dom"/>
</dbReference>
<dbReference type="OrthoDB" id="46159at2759"/>
<feature type="region of interest" description="Disordered" evidence="1">
    <location>
        <begin position="720"/>
        <end position="747"/>
    </location>
</feature>
<feature type="region of interest" description="Disordered" evidence="1">
    <location>
        <begin position="1"/>
        <end position="115"/>
    </location>
</feature>
<feature type="compositionally biased region" description="Low complexity" evidence="1">
    <location>
        <begin position="501"/>
        <end position="519"/>
    </location>
</feature>
<dbReference type="GO" id="GO:0045180">
    <property type="term" value="C:basal cortex"/>
    <property type="evidence" value="ECO:0007669"/>
    <property type="project" value="TreeGrafter"/>
</dbReference>
<keyword evidence="4" id="KW-1185">Reference proteome</keyword>
<organism evidence="3">
    <name type="scientific">Notodromas monacha</name>
    <dbReference type="NCBI Taxonomy" id="399045"/>
    <lineage>
        <taxon>Eukaryota</taxon>
        <taxon>Metazoa</taxon>
        <taxon>Ecdysozoa</taxon>
        <taxon>Arthropoda</taxon>
        <taxon>Crustacea</taxon>
        <taxon>Oligostraca</taxon>
        <taxon>Ostracoda</taxon>
        <taxon>Podocopa</taxon>
        <taxon>Podocopida</taxon>
        <taxon>Cypridocopina</taxon>
        <taxon>Cypridoidea</taxon>
        <taxon>Cyprididae</taxon>
        <taxon>Notodromas</taxon>
    </lineage>
</organism>
<protein>
    <recommendedName>
        <fullName evidence="2">TOG domain-containing protein</fullName>
    </recommendedName>
</protein>
<feature type="compositionally biased region" description="Low complexity" evidence="1">
    <location>
        <begin position="167"/>
        <end position="181"/>
    </location>
</feature>
<proteinExistence type="predicted"/>
<feature type="domain" description="TOG" evidence="2">
    <location>
        <begin position="826"/>
        <end position="1052"/>
    </location>
</feature>
<feature type="compositionally biased region" description="Low complexity" evidence="1">
    <location>
        <begin position="1105"/>
        <end position="1123"/>
    </location>
</feature>
<feature type="compositionally biased region" description="Basic and acidic residues" evidence="1">
    <location>
        <begin position="1203"/>
        <end position="1212"/>
    </location>
</feature>
<feature type="domain" description="TOG" evidence="2">
    <location>
        <begin position="271"/>
        <end position="510"/>
    </location>
</feature>
<feature type="region of interest" description="Disordered" evidence="1">
    <location>
        <begin position="496"/>
        <end position="533"/>
    </location>
</feature>
<dbReference type="GO" id="GO:0040001">
    <property type="term" value="P:establishment of mitotic spindle localization"/>
    <property type="evidence" value="ECO:0007669"/>
    <property type="project" value="TreeGrafter"/>
</dbReference>
<dbReference type="GO" id="GO:0005876">
    <property type="term" value="C:spindle microtubule"/>
    <property type="evidence" value="ECO:0007669"/>
    <property type="project" value="TreeGrafter"/>
</dbReference>
<feature type="region of interest" description="Disordered" evidence="1">
    <location>
        <begin position="218"/>
        <end position="239"/>
    </location>
</feature>
<dbReference type="GO" id="GO:0000776">
    <property type="term" value="C:kinetochore"/>
    <property type="evidence" value="ECO:0007669"/>
    <property type="project" value="TreeGrafter"/>
</dbReference>
<dbReference type="GO" id="GO:0005881">
    <property type="term" value="C:cytoplasmic microtubule"/>
    <property type="evidence" value="ECO:0007669"/>
    <property type="project" value="TreeGrafter"/>
</dbReference>
<feature type="region of interest" description="Disordered" evidence="1">
    <location>
        <begin position="547"/>
        <end position="686"/>
    </location>
</feature>
<sequence>MPAEDDVWRGVSPVLSVSGPRLASGVSMSSPETSPLDDDDEDDDGSSGDNNNNNKQIMAELVSAGGVSENNKDEDCSSTSSGSLKSGSNTTARDASLSESGATRKDLPSPSDVWGEDREDQEWILLFDSLFKGKVNYRYEVVYNDILHKLRTSSRRGGEDETDRASVRSGSGSTSSAAKRAISAPPVRRATAPQMGKGATPSAAAAIAAGLPGLVTASSGTGNASRPLSRSGSVRKTPGAASAAQAAASGAIDEEQFMTMFEDVPKVKIYSGKDVDDVMTRIRETVGNTSNDWDKRIEGLRQLRAVLLEGAARSFPDEFFPQLRSMEPAMQASVRDLRSQVVREACVTTACMAQELKHKFDHCAEALLPPLINLIPNTVKIMSTSGTVCIRFLIQNVHSPRLIPILTMSMSHKSKEIRRAVCEFLAHLLNTWPTAPMERHLSALSDALRRGVSDADPEARIFSRKAYWAFANHFPVQADQLLNSLDASYKRGLMSAGGGDTATSSAASSSSTLPSRGGAAKTSTAVTPGFRSNVATSNNAWGSMYAERPPSSAASASLTGGSVENISRLPMPSSARKPSANRMPSSASSYAGSETDGPTSLTPRHNNLRSTSTTDLQAAQRAKARQQYAEWSRMKSALTPSTGSRSRKPSESGGAYGTADRLGRSRGRKPVSHSQPGSRSGSPSSRLNYITTNMALMGCGPGDSATMGRLRPGMGMGVGGVSANRSRLPARSAATSRETSPGPRPFRARYLSSGDGGRTAFGFRQPVMAQKMLQHSREAENALESALMDSPASLRPRRSRTGELAFDDGPSDESETSSLCSDRSYESFARRTADYDVNEILRLCASGHWVDRKEGLVGLQGLLRSPRRQLSTSDLRRVTESFTKMFADPHTKVFTLFLDTVTELVSCYGGEEIARVGWLYVLLTRLLSKMGGDLLNSVVGKINRLLDLVRDTFSPEAQFAVLVRYLGDGAHTPNSKCKLATLTYLRRLLGQGSGHTAAFGVGIGGSNNSEETLTAIRKLLQWSSDMKSLEVARVSRAALVAMFNHSPPAFTMLMQQLSKREEEAIQAILDSPRRASVDSAGSASPSALFPGRTAPIGLTPLRQASTSSPTTTGLLSPQPSLGLGRLGREDTENLNPEDDFYASLQRTTAEIESSFKAMNLGGGVGGVGSVGGGGRGVGDAVGGGGASGGAATSKDSGISQLSLEDRGGHGESPELDAVDSGPHSISVIATPGGGGGLLTTRVRDILASLSERGSTKALGLAHLSKLLSRIEQERAQPRGLSAEHADDERSLVLCFKQLLRILLEALKDDGASSPDMRVNSLRVLEELVANRSLAPQFEQYIELLLWQALEGYSDSHKDVSRAAEHLATTVGVQLNLDRVLSSINPLIGKGEFPANQLAIKMMTRVAEAQPSALTRLLATPTQQHLVDDVMQSLMQAYDSEESSVRKAAVFCMVALHNALGPDALQPYLATLSGSKLKLLHLYIKRNQQQQPPSGGGSGSGGSNAVSASSSPSPRASPGVQSFADFNNHHHRI</sequence>
<dbReference type="GO" id="GO:0072686">
    <property type="term" value="C:mitotic spindle"/>
    <property type="evidence" value="ECO:0007669"/>
    <property type="project" value="TreeGrafter"/>
</dbReference>
<dbReference type="PANTHER" id="PTHR21567">
    <property type="entry name" value="CLASP"/>
    <property type="match status" value="1"/>
</dbReference>
<dbReference type="GO" id="GO:0008017">
    <property type="term" value="F:microtubule binding"/>
    <property type="evidence" value="ECO:0007669"/>
    <property type="project" value="TreeGrafter"/>
</dbReference>
<evidence type="ECO:0000313" key="3">
    <source>
        <dbReference type="EMBL" id="CAD7273883.1"/>
    </source>
</evidence>
<feature type="region of interest" description="Disordered" evidence="1">
    <location>
        <begin position="1184"/>
        <end position="1225"/>
    </location>
</feature>
<feature type="region of interest" description="Disordered" evidence="1">
    <location>
        <begin position="153"/>
        <end position="198"/>
    </location>
</feature>
<evidence type="ECO:0000259" key="2">
    <source>
        <dbReference type="SMART" id="SM01349"/>
    </source>
</evidence>
<dbReference type="EMBL" id="CAJPEX010000184">
    <property type="protein sequence ID" value="CAG0914035.1"/>
    <property type="molecule type" value="Genomic_DNA"/>
</dbReference>
<feature type="compositionally biased region" description="Low complexity" evidence="1">
    <location>
        <begin position="1502"/>
        <end position="1518"/>
    </location>
</feature>
<evidence type="ECO:0000313" key="4">
    <source>
        <dbReference type="Proteomes" id="UP000678499"/>
    </source>
</evidence>
<feature type="compositionally biased region" description="Polar residues" evidence="1">
    <location>
        <begin position="1193"/>
        <end position="1202"/>
    </location>
</feature>
<dbReference type="GO" id="GO:0005815">
    <property type="term" value="C:microtubule organizing center"/>
    <property type="evidence" value="ECO:0007669"/>
    <property type="project" value="TreeGrafter"/>
</dbReference>
<dbReference type="Proteomes" id="UP000678499">
    <property type="component" value="Unassembled WGS sequence"/>
</dbReference>
<evidence type="ECO:0000256" key="1">
    <source>
        <dbReference type="SAM" id="MobiDB-lite"/>
    </source>
</evidence>
<name>A0A7R9BET3_9CRUS</name>
<gene>
    <name evidence="3" type="ORF">NMOB1V02_LOCUS1751</name>
</gene>
<accession>A0A7R9BET3</accession>
<feature type="domain" description="TOG" evidence="2">
    <location>
        <begin position="1244"/>
        <end position="1492"/>
    </location>
</feature>
<dbReference type="InterPro" id="IPR011989">
    <property type="entry name" value="ARM-like"/>
</dbReference>
<feature type="region of interest" description="Disordered" evidence="1">
    <location>
        <begin position="1097"/>
        <end position="1136"/>
    </location>
</feature>
<feature type="compositionally biased region" description="Polar residues" evidence="1">
    <location>
        <begin position="218"/>
        <end position="234"/>
    </location>
</feature>